<dbReference type="OrthoDB" id="10587523at2759"/>
<feature type="region of interest" description="Disordered" evidence="1">
    <location>
        <begin position="40"/>
        <end position="66"/>
    </location>
</feature>
<accession>A0A7J0DP16</accession>
<evidence type="ECO:0000313" key="2">
    <source>
        <dbReference type="EMBL" id="GFS38416.1"/>
    </source>
</evidence>
<comment type="caution">
    <text evidence="2">The sequence shown here is derived from an EMBL/GenBank/DDBJ whole genome shotgun (WGS) entry which is preliminary data.</text>
</comment>
<sequence>MSKRISFKKLDQNMEKSKADNLTAKPIPAKGVVIAEKHLREEFASSPNRKGKVTNSSKGKEAVTQLEAKKKMAVTKSRNVASLKATLVRKHGEGPLVSPDASLGPKASFLARSSIAKKILSGALVLESFLVVQGREGLMESALQQGRAASLRARCRASRVKRERDALSDMLKKSAVLVGELRDMVARSKELAVEEFKSSSECDVAVENVALKYFSEGFDFWKRQLRRHYPDLAIDLEGMGFDHDILAEEDENEDEESGGEKEK</sequence>
<feature type="compositionally biased region" description="Polar residues" evidence="1">
    <location>
        <begin position="45"/>
        <end position="57"/>
    </location>
</feature>
<proteinExistence type="predicted"/>
<evidence type="ECO:0000256" key="1">
    <source>
        <dbReference type="SAM" id="MobiDB-lite"/>
    </source>
</evidence>
<protein>
    <submittedName>
        <fullName evidence="2">Uncharacterized protein</fullName>
    </submittedName>
</protein>
<evidence type="ECO:0000313" key="3">
    <source>
        <dbReference type="Proteomes" id="UP000585474"/>
    </source>
</evidence>
<organism evidence="2 3">
    <name type="scientific">Actinidia rufa</name>
    <dbReference type="NCBI Taxonomy" id="165716"/>
    <lineage>
        <taxon>Eukaryota</taxon>
        <taxon>Viridiplantae</taxon>
        <taxon>Streptophyta</taxon>
        <taxon>Embryophyta</taxon>
        <taxon>Tracheophyta</taxon>
        <taxon>Spermatophyta</taxon>
        <taxon>Magnoliopsida</taxon>
        <taxon>eudicotyledons</taxon>
        <taxon>Gunneridae</taxon>
        <taxon>Pentapetalae</taxon>
        <taxon>asterids</taxon>
        <taxon>Ericales</taxon>
        <taxon>Actinidiaceae</taxon>
        <taxon>Actinidia</taxon>
    </lineage>
</organism>
<feature type="region of interest" description="Disordered" evidence="1">
    <location>
        <begin position="1"/>
        <end position="22"/>
    </location>
</feature>
<dbReference type="Proteomes" id="UP000585474">
    <property type="component" value="Unassembled WGS sequence"/>
</dbReference>
<feature type="compositionally biased region" description="Basic and acidic residues" evidence="1">
    <location>
        <begin position="8"/>
        <end position="19"/>
    </location>
</feature>
<gene>
    <name evidence="2" type="ORF">Acr_00g0057420</name>
</gene>
<name>A0A7J0DP16_9ERIC</name>
<dbReference type="AlphaFoldDB" id="A0A7J0DP16"/>
<keyword evidence="3" id="KW-1185">Reference proteome</keyword>
<dbReference type="EMBL" id="BJWL01000312">
    <property type="protein sequence ID" value="GFS38416.1"/>
    <property type="molecule type" value="Genomic_DNA"/>
</dbReference>
<reference evidence="3" key="1">
    <citation type="submission" date="2019-07" db="EMBL/GenBank/DDBJ databases">
        <title>De Novo Assembly of kiwifruit Actinidia rufa.</title>
        <authorList>
            <person name="Sugita-Konishi S."/>
            <person name="Sato K."/>
            <person name="Mori E."/>
            <person name="Abe Y."/>
            <person name="Kisaki G."/>
            <person name="Hamano K."/>
            <person name="Suezawa K."/>
            <person name="Otani M."/>
            <person name="Fukuda T."/>
            <person name="Manabe T."/>
            <person name="Gomi K."/>
            <person name="Tabuchi M."/>
            <person name="Akimitsu K."/>
            <person name="Kataoka I."/>
        </authorList>
    </citation>
    <scope>NUCLEOTIDE SEQUENCE [LARGE SCALE GENOMIC DNA]</scope>
    <source>
        <strain evidence="3">cv. Fuchu</strain>
    </source>
</reference>